<sequence>MEIYNYHPLTGELLSVGVADENPLEPDNPIVPGYATPIAPAAPGERSVLVYRDEGGAAPQNWPNGAWTLAPDYRTVPLYRTNDGSSFQLGAEYSGIGDLPPFLTDEPRPSAAHKWVADEWVLDVVLETEQLAAVARAQRDALLADADHLIAPLMDGFVLGELTPEDETRLRALSQYRKALRAVTTQTGFPRTINWPVKPE</sequence>
<dbReference type="GeneID" id="34310423"/>
<evidence type="ECO:0000313" key="2">
    <source>
        <dbReference type="Proteomes" id="UP000006798"/>
    </source>
</evidence>
<dbReference type="Proteomes" id="UP000006798">
    <property type="component" value="Chromosome 1"/>
</dbReference>
<gene>
    <name evidence="1" type="ordered locus">CNE_1c13560</name>
</gene>
<name>G0ES87_CUPNN</name>
<dbReference type="HOGENOM" id="CLU_084143_1_0_4"/>
<protein>
    <submittedName>
        <fullName evidence="1">Tail fiber assembly protein</fullName>
    </submittedName>
</protein>
<dbReference type="KEGG" id="cnc:CNE_1c13560"/>
<organism evidence="1 2">
    <name type="scientific">Cupriavidus necator (strain ATCC 43291 / DSM 13513 / CCUG 52238 / LMG 8453 / N-1)</name>
    <name type="common">Ralstonia eutropha</name>
    <dbReference type="NCBI Taxonomy" id="1042878"/>
    <lineage>
        <taxon>Bacteria</taxon>
        <taxon>Pseudomonadati</taxon>
        <taxon>Pseudomonadota</taxon>
        <taxon>Betaproteobacteria</taxon>
        <taxon>Burkholderiales</taxon>
        <taxon>Burkholderiaceae</taxon>
        <taxon>Cupriavidus</taxon>
    </lineage>
</organism>
<dbReference type="EMBL" id="CP002877">
    <property type="protein sequence ID" value="AEI76705.1"/>
    <property type="molecule type" value="Genomic_DNA"/>
</dbReference>
<accession>G0ES87</accession>
<evidence type="ECO:0000313" key="1">
    <source>
        <dbReference type="EMBL" id="AEI76705.1"/>
    </source>
</evidence>
<proteinExistence type="predicted"/>
<dbReference type="AlphaFoldDB" id="G0ES87"/>
<dbReference type="InterPro" id="IPR003458">
    <property type="entry name" value="Phage_T4_Gp38_tail_assem"/>
</dbReference>
<dbReference type="RefSeq" id="WP_013956349.1">
    <property type="nucleotide sequence ID" value="NC_015726.1"/>
</dbReference>
<dbReference type="Pfam" id="PF02413">
    <property type="entry name" value="Caudo_TAP"/>
    <property type="match status" value="1"/>
</dbReference>
<reference evidence="1 2" key="1">
    <citation type="journal article" date="2011" name="J. Bacteriol.">
        <title>Complete genome sequence of the type strain Cupriavidus necator N-1.</title>
        <authorList>
            <person name="Poehlein A."/>
            <person name="Kusian B."/>
            <person name="Friedrich B."/>
            <person name="Daniel R."/>
            <person name="Bowien B."/>
        </authorList>
    </citation>
    <scope>NUCLEOTIDE SEQUENCE [LARGE SCALE GENOMIC DNA]</scope>
    <source>
        <strain evidence="2">ATCC 43291 / DSM 13513 / CCUG 52238 / LMG 8453 / N-1</strain>
    </source>
</reference>